<keyword evidence="2" id="KW-1185">Reference proteome</keyword>
<protein>
    <submittedName>
        <fullName evidence="1">Uncharacterized protein</fullName>
    </submittedName>
</protein>
<dbReference type="OrthoDB" id="47118at2759"/>
<dbReference type="Proteomes" id="UP000693970">
    <property type="component" value="Unassembled WGS sequence"/>
</dbReference>
<dbReference type="EMBL" id="JAGRRH010000025">
    <property type="protein sequence ID" value="KAG7342295.1"/>
    <property type="molecule type" value="Genomic_DNA"/>
</dbReference>
<proteinExistence type="predicted"/>
<evidence type="ECO:0000313" key="1">
    <source>
        <dbReference type="EMBL" id="KAG7342295.1"/>
    </source>
</evidence>
<comment type="caution">
    <text evidence="1">The sequence shown here is derived from an EMBL/GenBank/DDBJ whole genome shotgun (WGS) entry which is preliminary data.</text>
</comment>
<dbReference type="AlphaFoldDB" id="A0A9K3PCW9"/>
<organism evidence="1 2">
    <name type="scientific">Nitzschia inconspicua</name>
    <dbReference type="NCBI Taxonomy" id="303405"/>
    <lineage>
        <taxon>Eukaryota</taxon>
        <taxon>Sar</taxon>
        <taxon>Stramenopiles</taxon>
        <taxon>Ochrophyta</taxon>
        <taxon>Bacillariophyta</taxon>
        <taxon>Bacillariophyceae</taxon>
        <taxon>Bacillariophycidae</taxon>
        <taxon>Bacillariales</taxon>
        <taxon>Bacillariaceae</taxon>
        <taxon>Nitzschia</taxon>
    </lineage>
</organism>
<name>A0A9K3PCW9_9STRA</name>
<accession>A0A9K3PCW9</accession>
<reference evidence="1" key="1">
    <citation type="journal article" date="2021" name="Sci. Rep.">
        <title>Diploid genomic architecture of Nitzschia inconspicua, an elite biomass production diatom.</title>
        <authorList>
            <person name="Oliver A."/>
            <person name="Podell S."/>
            <person name="Pinowska A."/>
            <person name="Traller J.C."/>
            <person name="Smith S.R."/>
            <person name="McClure R."/>
            <person name="Beliaev A."/>
            <person name="Bohutskyi P."/>
            <person name="Hill E.A."/>
            <person name="Rabines A."/>
            <person name="Zheng H."/>
            <person name="Allen L.Z."/>
            <person name="Kuo A."/>
            <person name="Grigoriev I.V."/>
            <person name="Allen A.E."/>
            <person name="Hazlebeck D."/>
            <person name="Allen E.E."/>
        </authorList>
    </citation>
    <scope>NUCLEOTIDE SEQUENCE</scope>
    <source>
        <strain evidence="1">Hildebrandi</strain>
    </source>
</reference>
<gene>
    <name evidence="1" type="ORF">IV203_007387</name>
</gene>
<reference evidence="1" key="2">
    <citation type="submission" date="2021-04" db="EMBL/GenBank/DDBJ databases">
        <authorList>
            <person name="Podell S."/>
        </authorList>
    </citation>
    <scope>NUCLEOTIDE SEQUENCE</scope>
    <source>
        <strain evidence="1">Hildebrandi</strain>
    </source>
</reference>
<evidence type="ECO:0000313" key="2">
    <source>
        <dbReference type="Proteomes" id="UP000693970"/>
    </source>
</evidence>
<sequence length="183" mass="20663">MTFVLSPLAKPFHPTMGQDVNSIIYNDGVPSLSFQGSPSQFLHTIQDDALDEAFPPNAEDAAELEAVEIFVEMMAALSYLEEKEEAARALHSGLKKRWEARRELVGRPKQARHLVKPVVHAQPNAAGSMDLVAFDQSHVLQEHRMLQRENARIAKQAMPKKSNNKMVVMQHQHKPIQQPRKQN</sequence>